<accession>A0A1S8CQG6</accession>
<proteinExistence type="predicted"/>
<gene>
    <name evidence="1" type="ORF">BMI79_00815</name>
</gene>
<name>A0A1S8CQG6_9GAMM</name>
<sequence length="342" mass="36196">MSNFAPAFKILNPSMMLPEIAMQYSMATGAFDLLPGGKPEAKIGSNDLLVYQKTLRMTNQVQASQSLPNQVASSSVVPGYTQMQTYRIATRSQYGLFDDEAASNWGYSLVNALQLSARQGIAQLLRTMLLYGLKPSNGEGITNTAGATTVSLAADSGGQTTYPAWDSGELARFLLGHIADLKTRMLMLGQPALITITAPQRFNSAISYTGIVELTSYQRPGAGTDTAGNIVDKVAKDAAGDEIIFTMDDTLIGKGAGGTDLIIISAVVLNVPASDSSINTNIFASLTPNQRAVNQMFCDVAAPTEVSTPIPDGGLTTLYTMRATPGWNLRAEGVTLLSAAYS</sequence>
<evidence type="ECO:0000313" key="2">
    <source>
        <dbReference type="Proteomes" id="UP000216021"/>
    </source>
</evidence>
<dbReference type="AlphaFoldDB" id="A0A1S8CQG6"/>
<dbReference type="EMBL" id="MOXD01000001">
    <property type="protein sequence ID" value="OMQ26901.1"/>
    <property type="molecule type" value="Genomic_DNA"/>
</dbReference>
<dbReference type="Proteomes" id="UP000216021">
    <property type="component" value="Unassembled WGS sequence"/>
</dbReference>
<evidence type="ECO:0008006" key="3">
    <source>
        <dbReference type="Google" id="ProtNLM"/>
    </source>
</evidence>
<protein>
    <recommendedName>
        <fullName evidence="3">DUF2184 domain-containing protein</fullName>
    </recommendedName>
</protein>
<dbReference type="OrthoDB" id="6611409at2"/>
<comment type="caution">
    <text evidence="1">The sequence shown here is derived from an EMBL/GenBank/DDBJ whole genome shotgun (WGS) entry which is preliminary data.</text>
</comment>
<evidence type="ECO:0000313" key="1">
    <source>
        <dbReference type="EMBL" id="OMQ26901.1"/>
    </source>
</evidence>
<dbReference type="RefSeq" id="WP_076939946.1">
    <property type="nucleotide sequence ID" value="NZ_MOXD01000001.1"/>
</dbReference>
<organism evidence="1 2">
    <name type="scientific">Serratia oryzae</name>
    <dbReference type="NCBI Taxonomy" id="2034155"/>
    <lineage>
        <taxon>Bacteria</taxon>
        <taxon>Pseudomonadati</taxon>
        <taxon>Pseudomonadota</taxon>
        <taxon>Gammaproteobacteria</taxon>
        <taxon>Enterobacterales</taxon>
        <taxon>Yersiniaceae</taxon>
        <taxon>Serratia</taxon>
    </lineage>
</organism>
<dbReference type="STRING" id="2034155.BMI79_00815"/>
<reference evidence="1 2" key="1">
    <citation type="submission" date="2016-11" db="EMBL/GenBank/DDBJ databases">
        <title>Rahnella oryzae sp. nov., isolated from rice root.</title>
        <authorList>
            <person name="Zhang X.-X."/>
            <person name="Zhang J."/>
        </authorList>
    </citation>
    <scope>NUCLEOTIDE SEQUENCE [LARGE SCALE GENOMIC DNA]</scope>
    <source>
        <strain evidence="1 2">J11-6</strain>
    </source>
</reference>
<keyword evidence="2" id="KW-1185">Reference proteome</keyword>